<sequence length="420" mass="45923">MAMLSSSRVRDVDGGWIPVIGNGNRDEGGKIHRARLRSGDETIFTLFIDNLPEDVSHSWLKKLFSNYGVVIDAFIPEKRSKVTGRKFGFIRYNCSISAEVAISKVNGLWCGDKKLYVKHASFNQNQQRQSAGENVRLNNNVGIGASYRNGQDREVKSSSHCENYFQGAVGYQSTAFKSTGGFKSFAQILKGDNCEIVEKSHEKATLNIIPVGNEINGVLHHVKILEDQNFISQVWDEKMDVRSPDISSASSDSKDIDSLVEESPVGKAENIKQCPPKDIALGEDDDHMDNSKTKDNDMLVTVDDEDSIENVNCEEAAVSENSDCDAVDCSITNGVGNIDDGSQPNFIDGFVADSMHSNSIVVEDPALAVTNKDKETPFADLVVISPSPAISSMLAFSLLFPLIANLLVCVTAVAKSHPRR</sequence>
<accession>A0ACB7Z6P3</accession>
<evidence type="ECO:0000313" key="1">
    <source>
        <dbReference type="EMBL" id="KAH7860652.1"/>
    </source>
</evidence>
<protein>
    <submittedName>
        <fullName evidence="1">Uncharacterized protein</fullName>
    </submittedName>
</protein>
<dbReference type="Proteomes" id="UP000828048">
    <property type="component" value="Chromosome 4"/>
</dbReference>
<dbReference type="EMBL" id="CM037154">
    <property type="protein sequence ID" value="KAH7860652.1"/>
    <property type="molecule type" value="Genomic_DNA"/>
</dbReference>
<evidence type="ECO:0000313" key="2">
    <source>
        <dbReference type="Proteomes" id="UP000828048"/>
    </source>
</evidence>
<keyword evidence="2" id="KW-1185">Reference proteome</keyword>
<proteinExistence type="predicted"/>
<comment type="caution">
    <text evidence="1">The sequence shown here is derived from an EMBL/GenBank/DDBJ whole genome shotgun (WGS) entry which is preliminary data.</text>
</comment>
<organism evidence="1 2">
    <name type="scientific">Vaccinium darrowii</name>
    <dbReference type="NCBI Taxonomy" id="229202"/>
    <lineage>
        <taxon>Eukaryota</taxon>
        <taxon>Viridiplantae</taxon>
        <taxon>Streptophyta</taxon>
        <taxon>Embryophyta</taxon>
        <taxon>Tracheophyta</taxon>
        <taxon>Spermatophyta</taxon>
        <taxon>Magnoliopsida</taxon>
        <taxon>eudicotyledons</taxon>
        <taxon>Gunneridae</taxon>
        <taxon>Pentapetalae</taxon>
        <taxon>asterids</taxon>
        <taxon>Ericales</taxon>
        <taxon>Ericaceae</taxon>
        <taxon>Vaccinioideae</taxon>
        <taxon>Vaccinieae</taxon>
        <taxon>Vaccinium</taxon>
    </lineage>
</organism>
<gene>
    <name evidence="1" type="ORF">Vadar_016392</name>
</gene>
<reference evidence="1 2" key="1">
    <citation type="journal article" date="2021" name="Hortic Res">
        <title>High-quality reference genome and annotation aids understanding of berry development for evergreen blueberry (Vaccinium darrowii).</title>
        <authorList>
            <person name="Yu J."/>
            <person name="Hulse-Kemp A.M."/>
            <person name="Babiker E."/>
            <person name="Staton M."/>
        </authorList>
    </citation>
    <scope>NUCLEOTIDE SEQUENCE [LARGE SCALE GENOMIC DNA]</scope>
    <source>
        <strain evidence="2">cv. NJ 8807/NJ 8810</strain>
        <tissue evidence="1">Young leaf</tissue>
    </source>
</reference>
<name>A0ACB7Z6P3_9ERIC</name>